<accession>A0A267EZP8</accession>
<dbReference type="Pfam" id="PF04488">
    <property type="entry name" value="Gly_transf_sug"/>
    <property type="match status" value="1"/>
</dbReference>
<dbReference type="STRING" id="282301.A0A267EZP8"/>
<proteinExistence type="predicted"/>
<dbReference type="AlphaFoldDB" id="A0A267EZP8"/>
<reference evidence="2 3" key="1">
    <citation type="submission" date="2017-06" db="EMBL/GenBank/DDBJ databases">
        <title>A platform for efficient transgenesis in Macrostomum lignano, a flatworm model organism for stem cell research.</title>
        <authorList>
            <person name="Berezikov E."/>
        </authorList>
    </citation>
    <scope>NUCLEOTIDE SEQUENCE [LARGE SCALE GENOMIC DNA]</scope>
    <source>
        <strain evidence="2">DV1</strain>
        <tissue evidence="2">Whole organism</tissue>
    </source>
</reference>
<keyword evidence="1" id="KW-0812">Transmembrane</keyword>
<keyword evidence="1" id="KW-1133">Transmembrane helix</keyword>
<keyword evidence="3" id="KW-1185">Reference proteome</keyword>
<dbReference type="InterPro" id="IPR007577">
    <property type="entry name" value="GlycoTrfase_DXD_sugar-bd_CS"/>
</dbReference>
<dbReference type="OrthoDB" id="6150660at2759"/>
<evidence type="ECO:0000313" key="2">
    <source>
        <dbReference type="EMBL" id="PAA66985.1"/>
    </source>
</evidence>
<keyword evidence="1" id="KW-0472">Membrane</keyword>
<dbReference type="Gene3D" id="3.90.550.20">
    <property type="match status" value="1"/>
</dbReference>
<comment type="caution">
    <text evidence="2">The sequence shown here is derived from an EMBL/GenBank/DDBJ whole genome shotgun (WGS) entry which is preliminary data.</text>
</comment>
<evidence type="ECO:0000256" key="1">
    <source>
        <dbReference type="SAM" id="Phobius"/>
    </source>
</evidence>
<sequence>MSKVLSGASKAILNKLAHFRAIMRLQLQLILATCMSLTTVVYYLIAKNSMLPQPAAWIFNQSEANFQVLKSQAPIYAIPLNIEALRLNFPKLKEATKRHSGPHRGRLDQMMLSYVPEFNTTAWTLHSPSGRRFTIAEVQAVAKSTIRPGYPVPNVAHFVLPFGDTQLQFHHMVSLLSCVHVMKPHRLMLWYAPGRLPTGQWWDRVRKNLTEVEWDEKIIMVQRPVPKSVYSVPVHGREHQSDVMRLEAVLVFGGVYLDIDVLVLKPLDPLRKFDFTIGREVSYGLCNGIFMSAPSATFLAMWHTAYQVFDDNAWGDHSVKLPHSMQLAFPDLCHVEEDSLDRPNWTSEEVVWIFGIGQQHRWDWRRKNYAVHLYGKFNDENMSSVRSLNSMYGEMCRYILFGSS</sequence>
<evidence type="ECO:0008006" key="4">
    <source>
        <dbReference type="Google" id="ProtNLM"/>
    </source>
</evidence>
<evidence type="ECO:0000313" key="3">
    <source>
        <dbReference type="Proteomes" id="UP000215902"/>
    </source>
</evidence>
<name>A0A267EZP8_9PLAT</name>
<dbReference type="PANTHER" id="PTHR46830:SF1">
    <property type="entry name" value="ALPHA-1,4-N-ACETYLGLUCOSAMINYLTRANSFERASE"/>
    <property type="match status" value="1"/>
</dbReference>
<dbReference type="EMBL" id="NIVC01001517">
    <property type="protein sequence ID" value="PAA66985.1"/>
    <property type="molecule type" value="Genomic_DNA"/>
</dbReference>
<dbReference type="Proteomes" id="UP000215902">
    <property type="component" value="Unassembled WGS sequence"/>
</dbReference>
<dbReference type="InterPro" id="IPR029044">
    <property type="entry name" value="Nucleotide-diphossugar_trans"/>
</dbReference>
<dbReference type="PANTHER" id="PTHR46830">
    <property type="entry name" value="TRANSFERASE, PUTATIVE-RELATED"/>
    <property type="match status" value="1"/>
</dbReference>
<organism evidence="2 3">
    <name type="scientific">Macrostomum lignano</name>
    <dbReference type="NCBI Taxonomy" id="282301"/>
    <lineage>
        <taxon>Eukaryota</taxon>
        <taxon>Metazoa</taxon>
        <taxon>Spiralia</taxon>
        <taxon>Lophotrochozoa</taxon>
        <taxon>Platyhelminthes</taxon>
        <taxon>Rhabditophora</taxon>
        <taxon>Macrostomorpha</taxon>
        <taxon>Macrostomida</taxon>
        <taxon>Macrostomidae</taxon>
        <taxon>Macrostomum</taxon>
    </lineage>
</organism>
<dbReference type="SUPFAM" id="SSF53448">
    <property type="entry name" value="Nucleotide-diphospho-sugar transferases"/>
    <property type="match status" value="1"/>
</dbReference>
<protein>
    <recommendedName>
        <fullName evidence="4">Alpha-1,4-N-acetylglucosaminyltransferase</fullName>
    </recommendedName>
</protein>
<gene>
    <name evidence="2" type="ORF">BOX15_Mlig026034g1</name>
</gene>
<feature type="transmembrane region" description="Helical" evidence="1">
    <location>
        <begin position="21"/>
        <end position="45"/>
    </location>
</feature>